<organism evidence="2">
    <name type="scientific">marine sediment metagenome</name>
    <dbReference type="NCBI Taxonomy" id="412755"/>
    <lineage>
        <taxon>unclassified sequences</taxon>
        <taxon>metagenomes</taxon>
        <taxon>ecological metagenomes</taxon>
    </lineage>
</organism>
<proteinExistence type="predicted"/>
<reference evidence="2" key="1">
    <citation type="journal article" date="2015" name="Nature">
        <title>Complex archaea that bridge the gap between prokaryotes and eukaryotes.</title>
        <authorList>
            <person name="Spang A."/>
            <person name="Saw J.H."/>
            <person name="Jorgensen S.L."/>
            <person name="Zaremba-Niedzwiedzka K."/>
            <person name="Martijn J."/>
            <person name="Lind A.E."/>
            <person name="van Eijk R."/>
            <person name="Schleper C."/>
            <person name="Guy L."/>
            <person name="Ettema T.J."/>
        </authorList>
    </citation>
    <scope>NUCLEOTIDE SEQUENCE</scope>
</reference>
<dbReference type="PROSITE" id="PS51257">
    <property type="entry name" value="PROKAR_LIPOPROTEIN"/>
    <property type="match status" value="1"/>
</dbReference>
<evidence type="ECO:0000256" key="1">
    <source>
        <dbReference type="SAM" id="MobiDB-lite"/>
    </source>
</evidence>
<protein>
    <submittedName>
        <fullName evidence="2">Uncharacterized protein</fullName>
    </submittedName>
</protein>
<dbReference type="EMBL" id="LAZR01004304">
    <property type="protein sequence ID" value="KKN09821.1"/>
    <property type="molecule type" value="Genomic_DNA"/>
</dbReference>
<feature type="compositionally biased region" description="Low complexity" evidence="1">
    <location>
        <begin position="32"/>
        <end position="51"/>
    </location>
</feature>
<sequence length="339" mass="36894">MKKLLTFLSIAALVASCTSESVENDFRESIVPEKPTSETPETPETPEPTVTDTVGAPGTVIEEEIVPMGSFSYQGQTPSQTSKVPTCKDKEPATVLFEITDAEGNLLQRESPVTLSDGLWVSQQDSLPIGRYTLTGTTLMSADGEPLYALPNENEPDFTDYVEASNPSASPTLEQLNSGILPSEMEIGQNPVVISGTALCYIPSTLPVDGGFGPGIGTKELQTLVVYATGQEDNLEDPIYIDDDNPSAGISGYYQKGCLDIIYIVVDGRRVIERYTFSGSYIRYPFTVPTDYNFMVVYGVNEDVSVNAVQQFSFTRENPYDPAIHGALIFDKCNPQETE</sequence>
<gene>
    <name evidence="2" type="ORF">LCGC14_1042710</name>
</gene>
<evidence type="ECO:0000313" key="2">
    <source>
        <dbReference type="EMBL" id="KKN09821.1"/>
    </source>
</evidence>
<feature type="region of interest" description="Disordered" evidence="1">
    <location>
        <begin position="24"/>
        <end position="54"/>
    </location>
</feature>
<comment type="caution">
    <text evidence="2">The sequence shown here is derived from an EMBL/GenBank/DDBJ whole genome shotgun (WGS) entry which is preliminary data.</text>
</comment>
<dbReference type="AlphaFoldDB" id="A0A0F9Q9H8"/>
<accession>A0A0F9Q9H8</accession>
<name>A0A0F9Q9H8_9ZZZZ</name>